<gene>
    <name evidence="1" type="ORF">J4Q44_G00124580</name>
</gene>
<dbReference type="Proteomes" id="UP001356427">
    <property type="component" value="Unassembled WGS sequence"/>
</dbReference>
<sequence>MLNCKLVGKIRCVFSDSPNRASIALPGRERWPSISLWVKIVTWWSRGTATWRPC</sequence>
<reference evidence="1 2" key="1">
    <citation type="submission" date="2021-04" db="EMBL/GenBank/DDBJ databases">
        <authorList>
            <person name="De Guttry C."/>
            <person name="Zahm M."/>
            <person name="Klopp C."/>
            <person name="Cabau C."/>
            <person name="Louis A."/>
            <person name="Berthelot C."/>
            <person name="Parey E."/>
            <person name="Roest Crollius H."/>
            <person name="Montfort J."/>
            <person name="Robinson-Rechavi M."/>
            <person name="Bucao C."/>
            <person name="Bouchez O."/>
            <person name="Gislard M."/>
            <person name="Lluch J."/>
            <person name="Milhes M."/>
            <person name="Lampietro C."/>
            <person name="Lopez Roques C."/>
            <person name="Donnadieu C."/>
            <person name="Braasch I."/>
            <person name="Desvignes T."/>
            <person name="Postlethwait J."/>
            <person name="Bobe J."/>
            <person name="Wedekind C."/>
            <person name="Guiguen Y."/>
        </authorList>
    </citation>
    <scope>NUCLEOTIDE SEQUENCE [LARGE SCALE GENOMIC DNA]</scope>
    <source>
        <strain evidence="1">Cs_M1</strain>
        <tissue evidence="1">Blood</tissue>
    </source>
</reference>
<keyword evidence="2" id="KW-1185">Reference proteome</keyword>
<proteinExistence type="predicted"/>
<dbReference type="AlphaFoldDB" id="A0AAN8QZR1"/>
<protein>
    <submittedName>
        <fullName evidence="1">Uncharacterized protein</fullName>
    </submittedName>
</protein>
<organism evidence="1 2">
    <name type="scientific">Coregonus suidteri</name>
    <dbReference type="NCBI Taxonomy" id="861788"/>
    <lineage>
        <taxon>Eukaryota</taxon>
        <taxon>Metazoa</taxon>
        <taxon>Chordata</taxon>
        <taxon>Craniata</taxon>
        <taxon>Vertebrata</taxon>
        <taxon>Euteleostomi</taxon>
        <taxon>Actinopterygii</taxon>
        <taxon>Neopterygii</taxon>
        <taxon>Teleostei</taxon>
        <taxon>Protacanthopterygii</taxon>
        <taxon>Salmoniformes</taxon>
        <taxon>Salmonidae</taxon>
        <taxon>Coregoninae</taxon>
        <taxon>Coregonus</taxon>
    </lineage>
</organism>
<accession>A0AAN8QZR1</accession>
<evidence type="ECO:0000313" key="1">
    <source>
        <dbReference type="EMBL" id="KAK6317058.1"/>
    </source>
</evidence>
<evidence type="ECO:0000313" key="2">
    <source>
        <dbReference type="Proteomes" id="UP001356427"/>
    </source>
</evidence>
<name>A0AAN8QZR1_9TELE</name>
<comment type="caution">
    <text evidence="1">The sequence shown here is derived from an EMBL/GenBank/DDBJ whole genome shotgun (WGS) entry which is preliminary data.</text>
</comment>
<dbReference type="EMBL" id="JAGTTL010000010">
    <property type="protein sequence ID" value="KAK6317058.1"/>
    <property type="molecule type" value="Genomic_DNA"/>
</dbReference>